<proteinExistence type="inferred from homology"/>
<name>A0A0D0G3A4_9BACI</name>
<keyword evidence="5" id="KW-0472">Membrane</keyword>
<reference evidence="8 9" key="1">
    <citation type="submission" date="2015-01" db="EMBL/GenBank/DDBJ databases">
        <title>Draft Genome Sequences of Four Bacillus thermoamylovorans Strains, Isolated From Food Products.</title>
        <authorList>
            <person name="Krawcyk A.O."/>
            <person name="Berendsen E.M."/>
            <person name="Eijlander R.T."/>
            <person name="de Jong A."/>
            <person name="Wells-Bennik M."/>
            <person name="Kuipers O.P."/>
        </authorList>
    </citation>
    <scope>NUCLEOTIDE SEQUENCE [LARGE SCALE GENOMIC DNA]</scope>
    <source>
        <strain evidence="8 9">B4167</strain>
    </source>
</reference>
<dbReference type="EMBL" id="JXLU01000031">
    <property type="protein sequence ID" value="KIO73541.1"/>
    <property type="molecule type" value="Genomic_DNA"/>
</dbReference>
<feature type="compositionally biased region" description="Polar residues" evidence="4">
    <location>
        <begin position="39"/>
        <end position="52"/>
    </location>
</feature>
<dbReference type="CDD" id="cd13867">
    <property type="entry name" value="CuRO_2_CueO_FtsP"/>
    <property type="match status" value="1"/>
</dbReference>
<dbReference type="SUPFAM" id="SSF49503">
    <property type="entry name" value="Cupredoxins"/>
    <property type="match status" value="3"/>
</dbReference>
<dbReference type="Pfam" id="PF07731">
    <property type="entry name" value="Cu-oxidase_2"/>
    <property type="match status" value="1"/>
</dbReference>
<dbReference type="InterPro" id="IPR011707">
    <property type="entry name" value="Cu-oxidase-like_N"/>
</dbReference>
<evidence type="ECO:0000256" key="1">
    <source>
        <dbReference type="ARBA" id="ARBA00010609"/>
    </source>
</evidence>
<feature type="domain" description="Plastocyanin-like" evidence="6">
    <location>
        <begin position="367"/>
        <end position="489"/>
    </location>
</feature>
<evidence type="ECO:0000256" key="3">
    <source>
        <dbReference type="ARBA" id="ARBA00023002"/>
    </source>
</evidence>
<dbReference type="Gene3D" id="2.60.40.420">
    <property type="entry name" value="Cupredoxins - blue copper proteins"/>
    <property type="match status" value="3"/>
</dbReference>
<keyword evidence="2" id="KW-0479">Metal-binding</keyword>
<comment type="caution">
    <text evidence="8">The sequence shown here is derived from an EMBL/GenBank/DDBJ whole genome shotgun (WGS) entry which is preliminary data.</text>
</comment>
<dbReference type="OrthoDB" id="9757546at2"/>
<organism evidence="8 9">
    <name type="scientific">Caldibacillus thermoamylovorans</name>
    <dbReference type="NCBI Taxonomy" id="35841"/>
    <lineage>
        <taxon>Bacteria</taxon>
        <taxon>Bacillati</taxon>
        <taxon>Bacillota</taxon>
        <taxon>Bacilli</taxon>
        <taxon>Bacillales</taxon>
        <taxon>Bacillaceae</taxon>
        <taxon>Caldibacillus</taxon>
    </lineage>
</organism>
<dbReference type="RefSeq" id="WP_041844929.1">
    <property type="nucleotide sequence ID" value="NZ_CP023704.1"/>
</dbReference>
<comment type="similarity">
    <text evidence="1">Belongs to the multicopper oxidase family.</text>
</comment>
<gene>
    <name evidence="8" type="ORF">B4167_2017</name>
</gene>
<dbReference type="CDD" id="cd04232">
    <property type="entry name" value="CuRO_1_CueO_FtsP"/>
    <property type="match status" value="1"/>
</dbReference>
<dbReference type="GO" id="GO:0016491">
    <property type="term" value="F:oxidoreductase activity"/>
    <property type="evidence" value="ECO:0007669"/>
    <property type="project" value="UniProtKB-KW"/>
</dbReference>
<protein>
    <submittedName>
        <fullName evidence="8">Uncharacterized protein</fullName>
    </submittedName>
</protein>
<dbReference type="AlphaFoldDB" id="A0A0D0G3A4"/>
<dbReference type="InterPro" id="IPR011706">
    <property type="entry name" value="Cu-oxidase_C"/>
</dbReference>
<dbReference type="KEGG" id="bthv:CQJ30_10820"/>
<dbReference type="Pfam" id="PF07732">
    <property type="entry name" value="Cu-oxidase_3"/>
    <property type="match status" value="1"/>
</dbReference>
<accession>A0A0D0G3A4</accession>
<dbReference type="InterPro" id="IPR002355">
    <property type="entry name" value="Cu_oxidase_Cu_BS"/>
</dbReference>
<sequence>MRKNFGILIAGFIIVLGGLFLFFGQSREMPGQLPDLSMNQSSDRFDNQSISTKELPLPIPPLLKDENPDPNKAEFQITAQNSTKEFFAGKRTKTMGYNGDYLGPVIRVHKGEEVSVKVKNNLDGDITTIHWHGLEVDGDKDGGPHSGIQPGESWSPEFKIEQPAATLWFHPHPEQQTGRQVYNGLAGLFIIEDEVSDRLDIPKDYGVNDIPLIIQDKRFNSDGSFQYELGMHDVMNGLQGNTMLVNGTIHPFLEVPKGMVRLRLLNGSNASVYELTLNNNQKFYQIASDGGFLEKPAEMNNIVLGPAERAEILVDFSDLKKGETVQLLNQGSEFMKFVVKGESPKKYTIPEELTTIKKMNPDNAAITRAFVFQGMGPSVNINGKQFDMDRIDEQINLHDTEIWEISNESGMGMMGGTPHPFHAHGVQFQVLERNDNPPSAIESGWKDTVLVYPGETVRVIATLNHKGIFMYHCHILEHEDAGMMGQFQVN</sequence>
<dbReference type="InterPro" id="IPR008972">
    <property type="entry name" value="Cupredoxin"/>
</dbReference>
<feature type="domain" description="Plastocyanin-like" evidence="7">
    <location>
        <begin position="82"/>
        <end position="194"/>
    </location>
</feature>
<keyword evidence="5" id="KW-0812">Transmembrane</keyword>
<dbReference type="CDD" id="cd13890">
    <property type="entry name" value="CuRO_3_CueO_FtsP"/>
    <property type="match status" value="1"/>
</dbReference>
<dbReference type="PROSITE" id="PS00080">
    <property type="entry name" value="MULTICOPPER_OXIDASE2"/>
    <property type="match status" value="1"/>
</dbReference>
<dbReference type="PROSITE" id="PS00079">
    <property type="entry name" value="MULTICOPPER_OXIDASE1"/>
    <property type="match status" value="1"/>
</dbReference>
<evidence type="ECO:0000256" key="5">
    <source>
        <dbReference type="SAM" id="Phobius"/>
    </source>
</evidence>
<dbReference type="PANTHER" id="PTHR48267">
    <property type="entry name" value="CUPREDOXIN SUPERFAMILY PROTEIN"/>
    <property type="match status" value="1"/>
</dbReference>
<dbReference type="GO" id="GO:0005507">
    <property type="term" value="F:copper ion binding"/>
    <property type="evidence" value="ECO:0007669"/>
    <property type="project" value="InterPro"/>
</dbReference>
<evidence type="ECO:0000313" key="9">
    <source>
        <dbReference type="Proteomes" id="UP000032076"/>
    </source>
</evidence>
<evidence type="ECO:0000256" key="2">
    <source>
        <dbReference type="ARBA" id="ARBA00022723"/>
    </source>
</evidence>
<evidence type="ECO:0000313" key="8">
    <source>
        <dbReference type="EMBL" id="KIO73541.1"/>
    </source>
</evidence>
<dbReference type="Proteomes" id="UP000032076">
    <property type="component" value="Unassembled WGS sequence"/>
</dbReference>
<dbReference type="InterPro" id="IPR033138">
    <property type="entry name" value="Cu_oxidase_CS"/>
</dbReference>
<keyword evidence="5" id="KW-1133">Transmembrane helix</keyword>
<keyword evidence="3" id="KW-0560">Oxidoreductase</keyword>
<dbReference type="InterPro" id="IPR045087">
    <property type="entry name" value="Cu-oxidase_fam"/>
</dbReference>
<evidence type="ECO:0000259" key="6">
    <source>
        <dbReference type="Pfam" id="PF07731"/>
    </source>
</evidence>
<feature type="region of interest" description="Disordered" evidence="4">
    <location>
        <begin position="39"/>
        <end position="61"/>
    </location>
</feature>
<feature type="transmembrane region" description="Helical" evidence="5">
    <location>
        <begin position="7"/>
        <end position="24"/>
    </location>
</feature>
<evidence type="ECO:0000259" key="7">
    <source>
        <dbReference type="Pfam" id="PF07732"/>
    </source>
</evidence>
<evidence type="ECO:0000256" key="4">
    <source>
        <dbReference type="SAM" id="MobiDB-lite"/>
    </source>
</evidence>
<dbReference type="PANTHER" id="PTHR48267:SF1">
    <property type="entry name" value="BILIRUBIN OXIDASE"/>
    <property type="match status" value="1"/>
</dbReference>